<reference evidence="3" key="2">
    <citation type="submission" date="2016-09" db="EMBL/GenBank/DDBJ databases">
        <authorList>
            <person name="Chen S."/>
            <person name="Walker E."/>
        </authorList>
    </citation>
    <scope>NUCLEOTIDE SEQUENCE [LARGE SCALE GENOMIC DNA]</scope>
    <source>
        <strain evidence="3">MSU</strain>
    </source>
</reference>
<reference evidence="2 4" key="3">
    <citation type="submission" date="2016-11" db="EMBL/GenBank/DDBJ databases">
        <title>Whole genomes of Flavobacteriaceae.</title>
        <authorList>
            <person name="Stine C."/>
            <person name="Li C."/>
            <person name="Tadesse D."/>
        </authorList>
    </citation>
    <scope>NUCLEOTIDE SEQUENCE [LARGE SCALE GENOMIC DNA]</scope>
    <source>
        <strain evidence="2 4">ATCC BAA-2541</strain>
    </source>
</reference>
<keyword evidence="4" id="KW-1185">Reference proteome</keyword>
<dbReference type="AlphaFoldDB" id="A0A1S1JBW7"/>
<protein>
    <submittedName>
        <fullName evidence="1">Uncharacterized protein</fullName>
    </submittedName>
</protein>
<dbReference type="EMBL" id="MIKE01000002">
    <property type="protein sequence ID" value="OHT47300.1"/>
    <property type="molecule type" value="Genomic_DNA"/>
</dbReference>
<dbReference type="Proteomes" id="UP000198319">
    <property type="component" value="Unassembled WGS sequence"/>
</dbReference>
<evidence type="ECO:0000313" key="2">
    <source>
        <dbReference type="EMBL" id="OXB14313.1"/>
    </source>
</evidence>
<sequence length="248" mass="28907">MTYLDYDVVFPELDKINEFAFETVTTDFSNPKKIKKINYTRKIAITRYKDNGNDKLFQLFLSEIEITSNLSTENIIFLKRIGAAFDEVEVEVNNYGKIIKIVNFEELGKRWEIVRAKLAIDNVGFVVESYLQDISSSVEDEQKMITFFSDYKMFGLYFFSLYRNPSPVERQKKIMDCGSAVMLEHVRPKDEKLDTYFVSGKPFEEGTETDSIKYDGTVEYREHQIELATLEIEKEGLSILYNINKTSL</sequence>
<evidence type="ECO:0000313" key="3">
    <source>
        <dbReference type="Proteomes" id="UP000180252"/>
    </source>
</evidence>
<dbReference type="Proteomes" id="UP000180252">
    <property type="component" value="Unassembled WGS sequence"/>
</dbReference>
<dbReference type="STRING" id="1278819.BHE19_20710"/>
<organism evidence="1 3">
    <name type="scientific">Flavobacterium tructae</name>
    <dbReference type="NCBI Taxonomy" id="1114873"/>
    <lineage>
        <taxon>Bacteria</taxon>
        <taxon>Pseudomonadati</taxon>
        <taxon>Bacteroidota</taxon>
        <taxon>Flavobacteriia</taxon>
        <taxon>Flavobacteriales</taxon>
        <taxon>Flavobacteriaceae</taxon>
        <taxon>Flavobacterium</taxon>
    </lineage>
</organism>
<comment type="caution">
    <text evidence="1">The sequence shown here is derived from an EMBL/GenBank/DDBJ whole genome shotgun (WGS) entry which is preliminary data.</text>
</comment>
<dbReference type="EMBL" id="MUHG01000039">
    <property type="protein sequence ID" value="OXB14313.1"/>
    <property type="molecule type" value="Genomic_DNA"/>
</dbReference>
<proteinExistence type="predicted"/>
<accession>A0A1S1JBW7</accession>
<reference evidence="1" key="1">
    <citation type="submission" date="2016-09" db="EMBL/GenBank/DDBJ databases">
        <authorList>
            <person name="Capua I."/>
            <person name="De Benedictis P."/>
            <person name="Joannis T."/>
            <person name="Lombin L.H."/>
            <person name="Cattoli G."/>
        </authorList>
    </citation>
    <scope>NUCLEOTIDE SEQUENCE [LARGE SCALE GENOMIC DNA]</scope>
    <source>
        <strain evidence="1">MSU</strain>
    </source>
</reference>
<name>A0A1S1JBW7_9FLAO</name>
<evidence type="ECO:0000313" key="4">
    <source>
        <dbReference type="Proteomes" id="UP000198319"/>
    </source>
</evidence>
<gene>
    <name evidence="2" type="ORF">B0A71_21995</name>
    <name evidence="1" type="ORF">BHE19_20710</name>
</gene>
<dbReference type="RefSeq" id="WP_070905584.1">
    <property type="nucleotide sequence ID" value="NZ_MIKE01000002.1"/>
</dbReference>
<evidence type="ECO:0000313" key="1">
    <source>
        <dbReference type="EMBL" id="OHT47300.1"/>
    </source>
</evidence>
<dbReference type="OrthoDB" id="1322834at2"/>